<feature type="signal peptide" evidence="1">
    <location>
        <begin position="1"/>
        <end position="20"/>
    </location>
</feature>
<dbReference type="Proteomes" id="UP000050562">
    <property type="component" value="Unassembled WGS sequence"/>
</dbReference>
<accession>A0A0Q0AE23</accession>
<dbReference type="AlphaFoldDB" id="A0A0Q0AE23"/>
<proteinExistence type="predicted"/>
<reference evidence="2 3" key="1">
    <citation type="submission" date="2015-09" db="EMBL/GenBank/DDBJ databases">
        <title>Genome announcement of multiple Pseudomonas syringae strains.</title>
        <authorList>
            <person name="Thakur S."/>
            <person name="Wang P.W."/>
            <person name="Gong Y."/>
            <person name="Weir B.S."/>
            <person name="Guttman D.S."/>
        </authorList>
    </citation>
    <scope>NUCLEOTIDE SEQUENCE [LARGE SCALE GENOMIC DNA]</scope>
    <source>
        <strain evidence="2 3">ICMP3956</strain>
    </source>
</reference>
<sequence>MKPHLLLSLFLSIFAANAFAAPEQDREQRLAENGPDRLVQQYQRV</sequence>
<protein>
    <submittedName>
        <fullName evidence="2">Uncharacterized protein</fullName>
    </submittedName>
</protein>
<dbReference type="RefSeq" id="WP_155400979.1">
    <property type="nucleotide sequence ID" value="NZ_LJRC01000260.1"/>
</dbReference>
<evidence type="ECO:0000313" key="2">
    <source>
        <dbReference type="EMBL" id="KPY31311.1"/>
    </source>
</evidence>
<gene>
    <name evidence="2" type="ORF">ALO52_01585</name>
</gene>
<organism evidence="2 3">
    <name type="scientific">Pseudomonas syringae pv. primulae</name>
    <dbReference type="NCBI Taxonomy" id="251707"/>
    <lineage>
        <taxon>Bacteria</taxon>
        <taxon>Pseudomonadati</taxon>
        <taxon>Pseudomonadota</taxon>
        <taxon>Gammaproteobacteria</taxon>
        <taxon>Pseudomonadales</taxon>
        <taxon>Pseudomonadaceae</taxon>
        <taxon>Pseudomonas</taxon>
    </lineage>
</organism>
<evidence type="ECO:0000313" key="3">
    <source>
        <dbReference type="Proteomes" id="UP000050562"/>
    </source>
</evidence>
<feature type="chain" id="PRO_5006173962" evidence="1">
    <location>
        <begin position="21"/>
        <end position="45"/>
    </location>
</feature>
<dbReference type="GeneID" id="47767150"/>
<name>A0A0Q0AE23_9PSED</name>
<comment type="caution">
    <text evidence="2">The sequence shown here is derived from an EMBL/GenBank/DDBJ whole genome shotgun (WGS) entry which is preliminary data.</text>
</comment>
<dbReference type="PATRIC" id="fig|251707.3.peg.2032"/>
<keyword evidence="1" id="KW-0732">Signal</keyword>
<evidence type="ECO:0000256" key="1">
    <source>
        <dbReference type="SAM" id="SignalP"/>
    </source>
</evidence>
<dbReference type="EMBL" id="LJRC01000260">
    <property type="protein sequence ID" value="KPY31311.1"/>
    <property type="molecule type" value="Genomic_DNA"/>
</dbReference>